<evidence type="ECO:0000313" key="1">
    <source>
        <dbReference type="EMBL" id="KTD74958.1"/>
    </source>
</evidence>
<dbReference type="AlphaFoldDB" id="A0A0W1A0T7"/>
<dbReference type="RefSeq" id="WP_058481603.1">
    <property type="nucleotide sequence ID" value="NZ_CAAAIQ010000022.1"/>
</dbReference>
<gene>
    <name evidence="1" type="ORF">Lwal_2999</name>
</gene>
<keyword evidence="2" id="KW-1185">Reference proteome</keyword>
<organism evidence="1 2">
    <name type="scientific">Legionella waltersii</name>
    <dbReference type="NCBI Taxonomy" id="66969"/>
    <lineage>
        <taxon>Bacteria</taxon>
        <taxon>Pseudomonadati</taxon>
        <taxon>Pseudomonadota</taxon>
        <taxon>Gammaproteobacteria</taxon>
        <taxon>Legionellales</taxon>
        <taxon>Legionellaceae</taxon>
        <taxon>Legionella</taxon>
    </lineage>
</organism>
<name>A0A0W1A0T7_9GAMM</name>
<proteinExistence type="predicted"/>
<dbReference type="EMBL" id="LNZB01000060">
    <property type="protein sequence ID" value="KTD74958.1"/>
    <property type="molecule type" value="Genomic_DNA"/>
</dbReference>
<evidence type="ECO:0000313" key="2">
    <source>
        <dbReference type="Proteomes" id="UP000054729"/>
    </source>
</evidence>
<protein>
    <submittedName>
        <fullName evidence="1">Uncharacterized protein</fullName>
    </submittedName>
</protein>
<accession>A0A0W1A0T7</accession>
<comment type="caution">
    <text evidence="1">The sequence shown here is derived from an EMBL/GenBank/DDBJ whole genome shotgun (WGS) entry which is preliminary data.</text>
</comment>
<reference evidence="1 2" key="1">
    <citation type="submission" date="2015-11" db="EMBL/GenBank/DDBJ databases">
        <title>Genomic analysis of 38 Legionella species identifies large and diverse effector repertoires.</title>
        <authorList>
            <person name="Burstein D."/>
            <person name="Amaro F."/>
            <person name="Zusman T."/>
            <person name="Lifshitz Z."/>
            <person name="Cohen O."/>
            <person name="Gilbert J.A."/>
            <person name="Pupko T."/>
            <person name="Shuman H.A."/>
            <person name="Segal G."/>
        </authorList>
    </citation>
    <scope>NUCLEOTIDE SEQUENCE [LARGE SCALE GENOMIC DNA]</scope>
    <source>
        <strain evidence="1 2">ATCC 51914</strain>
    </source>
</reference>
<sequence>MISIKNIVVTAIVVALIRVYTHHYWDKGSYTDFVKTFKESCIEEGKKEVTDPRLTAAIEPLCECMTNNSEMQAALKNAYDTEDLEKAKREVKPIAVRIAPGCVNEYFGSSN</sequence>
<dbReference type="PATRIC" id="fig|66969.6.peg.3268"/>
<dbReference type="Proteomes" id="UP000054729">
    <property type="component" value="Unassembled WGS sequence"/>
</dbReference>